<dbReference type="Proteomes" id="UP000199544">
    <property type="component" value="Unassembled WGS sequence"/>
</dbReference>
<sequence length="77" mass="9210">MIRFEDGIYLSWLQGNTVEIVYKGANVCEIYLNNVYKGIAPFDYVRQKLYQQEKKMAPAYYKHYEYKEFVPIIDVSI</sequence>
<protein>
    <submittedName>
        <fullName evidence="1">Uncharacterized protein</fullName>
    </submittedName>
</protein>
<accession>A0A1G9XD27</accession>
<evidence type="ECO:0000313" key="2">
    <source>
        <dbReference type="Proteomes" id="UP000199544"/>
    </source>
</evidence>
<dbReference type="RefSeq" id="WP_090235289.1">
    <property type="nucleotide sequence ID" value="NZ_FNHW01000001.1"/>
</dbReference>
<name>A0A1G9XD27_9BACL</name>
<dbReference type="EMBL" id="FNHW01000001">
    <property type="protein sequence ID" value="SDM94709.1"/>
    <property type="molecule type" value="Genomic_DNA"/>
</dbReference>
<dbReference type="STRING" id="459525.SAMN04488137_2723"/>
<organism evidence="1 2">
    <name type="scientific">Fictibacillus solisalsi</name>
    <dbReference type="NCBI Taxonomy" id="459525"/>
    <lineage>
        <taxon>Bacteria</taxon>
        <taxon>Bacillati</taxon>
        <taxon>Bacillota</taxon>
        <taxon>Bacilli</taxon>
        <taxon>Bacillales</taxon>
        <taxon>Fictibacillaceae</taxon>
        <taxon>Fictibacillus</taxon>
    </lineage>
</organism>
<dbReference type="OrthoDB" id="2970370at2"/>
<keyword evidence="2" id="KW-1185">Reference proteome</keyword>
<dbReference type="AlphaFoldDB" id="A0A1G9XD27"/>
<proteinExistence type="predicted"/>
<evidence type="ECO:0000313" key="1">
    <source>
        <dbReference type="EMBL" id="SDM94709.1"/>
    </source>
</evidence>
<gene>
    <name evidence="1" type="ORF">SAMN04488137_2723</name>
</gene>
<reference evidence="2" key="1">
    <citation type="submission" date="2016-10" db="EMBL/GenBank/DDBJ databases">
        <authorList>
            <person name="Varghese N."/>
            <person name="Submissions S."/>
        </authorList>
    </citation>
    <scope>NUCLEOTIDE SEQUENCE [LARGE SCALE GENOMIC DNA]</scope>
    <source>
        <strain evidence="2">CGMCC 1.6854</strain>
    </source>
</reference>